<organism evidence="1 2">
    <name type="scientific">Streblomastix strix</name>
    <dbReference type="NCBI Taxonomy" id="222440"/>
    <lineage>
        <taxon>Eukaryota</taxon>
        <taxon>Metamonada</taxon>
        <taxon>Preaxostyla</taxon>
        <taxon>Oxymonadida</taxon>
        <taxon>Streblomastigidae</taxon>
        <taxon>Streblomastix</taxon>
    </lineage>
</organism>
<dbReference type="Proteomes" id="UP000324800">
    <property type="component" value="Unassembled WGS sequence"/>
</dbReference>
<name>A0A5J4T2U1_9EUKA</name>
<gene>
    <name evidence="1" type="ORF">EZS28_051654</name>
</gene>
<accession>A0A5J4T2U1</accession>
<comment type="caution">
    <text evidence="1">The sequence shown here is derived from an EMBL/GenBank/DDBJ whole genome shotgun (WGS) entry which is preliminary data.</text>
</comment>
<sequence>MDLKCCEVYVDERNGEVTVRYSREFKAVVKKNGLFAPDTGELLRCSFFYFEDDEEFGPWQKLFDQISQEGANIIFPKLDVEPMLLEENTGYARRVLELSAAVVQGIAEFIHIMAQKNSENLLQI</sequence>
<evidence type="ECO:0000313" key="2">
    <source>
        <dbReference type="Proteomes" id="UP000324800"/>
    </source>
</evidence>
<evidence type="ECO:0000313" key="1">
    <source>
        <dbReference type="EMBL" id="KAA6352819.1"/>
    </source>
</evidence>
<dbReference type="EMBL" id="SNRW01039250">
    <property type="protein sequence ID" value="KAA6352819.1"/>
    <property type="molecule type" value="Genomic_DNA"/>
</dbReference>
<dbReference type="AlphaFoldDB" id="A0A5J4T2U1"/>
<reference evidence="1 2" key="1">
    <citation type="submission" date="2019-03" db="EMBL/GenBank/DDBJ databases">
        <title>Single cell metagenomics reveals metabolic interactions within the superorganism composed of flagellate Streblomastix strix and complex community of Bacteroidetes bacteria on its surface.</title>
        <authorList>
            <person name="Treitli S.C."/>
            <person name="Kolisko M."/>
            <person name="Husnik F."/>
            <person name="Keeling P."/>
            <person name="Hampl V."/>
        </authorList>
    </citation>
    <scope>NUCLEOTIDE SEQUENCE [LARGE SCALE GENOMIC DNA]</scope>
    <source>
        <strain evidence="1">ST1C</strain>
    </source>
</reference>
<proteinExistence type="predicted"/>
<protein>
    <submittedName>
        <fullName evidence="1">Uncharacterized protein</fullName>
    </submittedName>
</protein>